<evidence type="ECO:0000313" key="3">
    <source>
        <dbReference type="EMBL" id="MFC6020289.1"/>
    </source>
</evidence>
<accession>A0ABW1KH61</accession>
<dbReference type="SUPFAM" id="SSF51735">
    <property type="entry name" value="NAD(P)-binding Rossmann-fold domains"/>
    <property type="match status" value="1"/>
</dbReference>
<reference evidence="4" key="1">
    <citation type="journal article" date="2019" name="Int. J. Syst. Evol. Microbiol.">
        <title>The Global Catalogue of Microorganisms (GCM) 10K type strain sequencing project: providing services to taxonomists for standard genome sequencing and annotation.</title>
        <authorList>
            <consortium name="The Broad Institute Genomics Platform"/>
            <consortium name="The Broad Institute Genome Sequencing Center for Infectious Disease"/>
            <person name="Wu L."/>
            <person name="Ma J."/>
        </authorList>
    </citation>
    <scope>NUCLEOTIDE SEQUENCE [LARGE SCALE GENOMIC DNA]</scope>
    <source>
        <strain evidence="4">ZS-35-S2</strain>
    </source>
</reference>
<dbReference type="RefSeq" id="WP_377427316.1">
    <property type="nucleotide sequence ID" value="NZ_JBHSPR010000032.1"/>
</dbReference>
<dbReference type="Pfam" id="PF01370">
    <property type="entry name" value="Epimerase"/>
    <property type="match status" value="1"/>
</dbReference>
<dbReference type="EMBL" id="JBHSPR010000032">
    <property type="protein sequence ID" value="MFC6020289.1"/>
    <property type="molecule type" value="Genomic_DNA"/>
</dbReference>
<dbReference type="PANTHER" id="PTHR43000">
    <property type="entry name" value="DTDP-D-GLUCOSE 4,6-DEHYDRATASE-RELATED"/>
    <property type="match status" value="1"/>
</dbReference>
<dbReference type="InterPro" id="IPR001509">
    <property type="entry name" value="Epimerase_deHydtase"/>
</dbReference>
<comment type="similarity">
    <text evidence="1">Belongs to the NAD(P)-dependent epimerase/dehydratase family.</text>
</comment>
<organism evidence="3 4">
    <name type="scientific">Plantactinospora solaniradicis</name>
    <dbReference type="NCBI Taxonomy" id="1723736"/>
    <lineage>
        <taxon>Bacteria</taxon>
        <taxon>Bacillati</taxon>
        <taxon>Actinomycetota</taxon>
        <taxon>Actinomycetes</taxon>
        <taxon>Micromonosporales</taxon>
        <taxon>Micromonosporaceae</taxon>
        <taxon>Plantactinospora</taxon>
    </lineage>
</organism>
<gene>
    <name evidence="3" type="ORF">ACFP2T_29480</name>
</gene>
<dbReference type="InterPro" id="IPR036291">
    <property type="entry name" value="NAD(P)-bd_dom_sf"/>
</dbReference>
<comment type="caution">
    <text evidence="3">The sequence shown here is derived from an EMBL/GenBank/DDBJ whole genome shotgun (WGS) entry which is preliminary data.</text>
</comment>
<name>A0ABW1KH61_9ACTN</name>
<dbReference type="Proteomes" id="UP001596203">
    <property type="component" value="Unassembled WGS sequence"/>
</dbReference>
<feature type="domain" description="NAD-dependent epimerase/dehydratase" evidence="2">
    <location>
        <begin position="10"/>
        <end position="176"/>
    </location>
</feature>
<sequence length="299" mass="32161">MPELIRPTRVLVTGADGTVGRPTVEALVDDGIAVTALSRTWSAPTPADRVFTGDAADEVLVRDALSDVDAVVHLAATAHPDLDTPRAVFVGNTSATFTVLACAGEAGIRRAVIASSINAFGIPMNRHDVMPAYYPLDEASPVAHDDAYSLSKWVDERIGAFACSRWDMTVVALRFPLVRELAALRDTVRRMIAIPGEQARLAREGWAYLEMADAVDAILRGLTQPISGMHTLLVAAADTILNQSTEDLLDRYAAHVERRQRFDGRRAPIDTSAARHVLGWAPVVSLAEGEASIIMEATA</sequence>
<keyword evidence="4" id="KW-1185">Reference proteome</keyword>
<dbReference type="Gene3D" id="3.40.50.720">
    <property type="entry name" value="NAD(P)-binding Rossmann-like Domain"/>
    <property type="match status" value="1"/>
</dbReference>
<evidence type="ECO:0000256" key="1">
    <source>
        <dbReference type="ARBA" id="ARBA00007637"/>
    </source>
</evidence>
<evidence type="ECO:0000259" key="2">
    <source>
        <dbReference type="Pfam" id="PF01370"/>
    </source>
</evidence>
<protein>
    <submittedName>
        <fullName evidence="3">NAD-dependent epimerase/dehydratase family protein</fullName>
    </submittedName>
</protein>
<proteinExistence type="inferred from homology"/>
<evidence type="ECO:0000313" key="4">
    <source>
        <dbReference type="Proteomes" id="UP001596203"/>
    </source>
</evidence>